<keyword evidence="3" id="KW-1185">Reference proteome</keyword>
<dbReference type="EMBL" id="VSRR010001529">
    <property type="protein sequence ID" value="MPC25923.1"/>
    <property type="molecule type" value="Genomic_DNA"/>
</dbReference>
<accession>A0A5B7DY74</accession>
<proteinExistence type="predicted"/>
<name>A0A5B7DY74_PORTR</name>
<sequence>MNTSVPVLINFLFLRYNGKTKFHQAVRSLNTQICVHTKIINEQHSLTIRKSEELASPAATVHGEFNTKLTQDPCQHLHSPTPPTPLPTPTTSPPDTSP</sequence>
<evidence type="ECO:0000256" key="1">
    <source>
        <dbReference type="SAM" id="MobiDB-lite"/>
    </source>
</evidence>
<evidence type="ECO:0000313" key="3">
    <source>
        <dbReference type="Proteomes" id="UP000324222"/>
    </source>
</evidence>
<evidence type="ECO:0000313" key="2">
    <source>
        <dbReference type="EMBL" id="MPC25923.1"/>
    </source>
</evidence>
<dbReference type="Proteomes" id="UP000324222">
    <property type="component" value="Unassembled WGS sequence"/>
</dbReference>
<feature type="region of interest" description="Disordered" evidence="1">
    <location>
        <begin position="64"/>
        <end position="98"/>
    </location>
</feature>
<reference evidence="2 3" key="1">
    <citation type="submission" date="2019-05" db="EMBL/GenBank/DDBJ databases">
        <title>Another draft genome of Portunus trituberculatus and its Hox gene families provides insights of decapod evolution.</title>
        <authorList>
            <person name="Jeong J.-H."/>
            <person name="Song I."/>
            <person name="Kim S."/>
            <person name="Choi T."/>
            <person name="Kim D."/>
            <person name="Ryu S."/>
            <person name="Kim W."/>
        </authorList>
    </citation>
    <scope>NUCLEOTIDE SEQUENCE [LARGE SCALE GENOMIC DNA]</scope>
    <source>
        <tissue evidence="2">Muscle</tissue>
    </source>
</reference>
<dbReference type="AlphaFoldDB" id="A0A5B7DY74"/>
<comment type="caution">
    <text evidence="2">The sequence shown here is derived from an EMBL/GenBank/DDBJ whole genome shotgun (WGS) entry which is preliminary data.</text>
</comment>
<protein>
    <submittedName>
        <fullName evidence="2">Uncharacterized protein</fullName>
    </submittedName>
</protein>
<organism evidence="2 3">
    <name type="scientific">Portunus trituberculatus</name>
    <name type="common">Swimming crab</name>
    <name type="synonym">Neptunus trituberculatus</name>
    <dbReference type="NCBI Taxonomy" id="210409"/>
    <lineage>
        <taxon>Eukaryota</taxon>
        <taxon>Metazoa</taxon>
        <taxon>Ecdysozoa</taxon>
        <taxon>Arthropoda</taxon>
        <taxon>Crustacea</taxon>
        <taxon>Multicrustacea</taxon>
        <taxon>Malacostraca</taxon>
        <taxon>Eumalacostraca</taxon>
        <taxon>Eucarida</taxon>
        <taxon>Decapoda</taxon>
        <taxon>Pleocyemata</taxon>
        <taxon>Brachyura</taxon>
        <taxon>Eubrachyura</taxon>
        <taxon>Portunoidea</taxon>
        <taxon>Portunidae</taxon>
        <taxon>Portuninae</taxon>
        <taxon>Portunus</taxon>
    </lineage>
</organism>
<gene>
    <name evidence="2" type="ORF">E2C01_019047</name>
</gene>
<feature type="compositionally biased region" description="Pro residues" evidence="1">
    <location>
        <begin position="80"/>
        <end position="98"/>
    </location>
</feature>